<evidence type="ECO:0000259" key="1">
    <source>
        <dbReference type="PROSITE" id="PS51186"/>
    </source>
</evidence>
<proteinExistence type="predicted"/>
<dbReference type="PROSITE" id="PS51186">
    <property type="entry name" value="GNAT"/>
    <property type="match status" value="1"/>
</dbReference>
<accession>A0A9D2D061</accession>
<reference evidence="2" key="1">
    <citation type="journal article" date="2021" name="PeerJ">
        <title>Extensive microbial diversity within the chicken gut microbiome revealed by metagenomics and culture.</title>
        <authorList>
            <person name="Gilroy R."/>
            <person name="Ravi A."/>
            <person name="Getino M."/>
            <person name="Pursley I."/>
            <person name="Horton D.L."/>
            <person name="Alikhan N.F."/>
            <person name="Baker D."/>
            <person name="Gharbi K."/>
            <person name="Hall N."/>
            <person name="Watson M."/>
            <person name="Adriaenssens E.M."/>
            <person name="Foster-Nyarko E."/>
            <person name="Jarju S."/>
            <person name="Secka A."/>
            <person name="Antonio M."/>
            <person name="Oren A."/>
            <person name="Chaudhuri R.R."/>
            <person name="La Ragione R."/>
            <person name="Hildebrand F."/>
            <person name="Pallen M.J."/>
        </authorList>
    </citation>
    <scope>NUCLEOTIDE SEQUENCE</scope>
    <source>
        <strain evidence="2">CHK187-5294</strain>
    </source>
</reference>
<evidence type="ECO:0000313" key="3">
    <source>
        <dbReference type="Proteomes" id="UP000824132"/>
    </source>
</evidence>
<dbReference type="AlphaFoldDB" id="A0A9D2D061"/>
<name>A0A9D2D061_9FIRM</name>
<sequence length="145" mass="16585">MKFRVLQKSAVSPLVEWLAYYDGEELVGFTYLVSDGALAYLFYFAVCSSKRSLGYGGKILSDLKARRNGETLVLDIEACGEPAKNSEQRLRRRAFYMRNGFTPAGFEATYRGVRYDAMKFGGECGKQRLMQLFKQYRREVLGKNK</sequence>
<dbReference type="InterPro" id="IPR000182">
    <property type="entry name" value="GNAT_dom"/>
</dbReference>
<comment type="caution">
    <text evidence="2">The sequence shown here is derived from an EMBL/GenBank/DDBJ whole genome shotgun (WGS) entry which is preliminary data.</text>
</comment>
<organism evidence="2 3">
    <name type="scientific">Candidatus Borkfalkia avistercoris</name>
    <dbReference type="NCBI Taxonomy" id="2838504"/>
    <lineage>
        <taxon>Bacteria</taxon>
        <taxon>Bacillati</taxon>
        <taxon>Bacillota</taxon>
        <taxon>Clostridia</taxon>
        <taxon>Christensenellales</taxon>
        <taxon>Christensenellaceae</taxon>
        <taxon>Candidatus Borkfalkia</taxon>
    </lineage>
</organism>
<feature type="domain" description="N-acetyltransferase" evidence="1">
    <location>
        <begin position="1"/>
        <end position="121"/>
    </location>
</feature>
<gene>
    <name evidence="2" type="ORF">H9727_07425</name>
</gene>
<dbReference type="Proteomes" id="UP000824132">
    <property type="component" value="Unassembled WGS sequence"/>
</dbReference>
<dbReference type="Gene3D" id="3.40.630.30">
    <property type="match status" value="1"/>
</dbReference>
<dbReference type="InterPro" id="IPR016181">
    <property type="entry name" value="Acyl_CoA_acyltransferase"/>
</dbReference>
<dbReference type="SUPFAM" id="SSF55729">
    <property type="entry name" value="Acyl-CoA N-acyltransferases (Nat)"/>
    <property type="match status" value="1"/>
</dbReference>
<evidence type="ECO:0000313" key="2">
    <source>
        <dbReference type="EMBL" id="HIZ04100.1"/>
    </source>
</evidence>
<protein>
    <submittedName>
        <fullName evidence="2">GNAT family N-acetyltransferase</fullName>
    </submittedName>
</protein>
<dbReference type="Pfam" id="PF13508">
    <property type="entry name" value="Acetyltransf_7"/>
    <property type="match status" value="1"/>
</dbReference>
<dbReference type="EMBL" id="DXCL01000044">
    <property type="protein sequence ID" value="HIZ04100.1"/>
    <property type="molecule type" value="Genomic_DNA"/>
</dbReference>
<dbReference type="GO" id="GO:0016747">
    <property type="term" value="F:acyltransferase activity, transferring groups other than amino-acyl groups"/>
    <property type="evidence" value="ECO:0007669"/>
    <property type="project" value="InterPro"/>
</dbReference>
<reference evidence="2" key="2">
    <citation type="submission" date="2021-04" db="EMBL/GenBank/DDBJ databases">
        <authorList>
            <person name="Gilroy R."/>
        </authorList>
    </citation>
    <scope>NUCLEOTIDE SEQUENCE</scope>
    <source>
        <strain evidence="2">CHK187-5294</strain>
    </source>
</reference>